<feature type="compositionally biased region" description="Acidic residues" evidence="7">
    <location>
        <begin position="620"/>
        <end position="632"/>
    </location>
</feature>
<comment type="subcellular location">
    <subcellularLocation>
        <location evidence="1">Cell membrane</location>
        <topology evidence="1">Multi-pass membrane protein</topology>
    </subcellularLocation>
</comment>
<name>A0ABQ5UKE9_9HYPH</name>
<reference evidence="9" key="1">
    <citation type="journal article" date="2014" name="Int. J. Syst. Evol. Microbiol.">
        <title>Complete genome of a new Firmicutes species belonging to the dominant human colonic microbiota ('Ruminococcus bicirculans') reveals two chromosomes and a selective capacity to utilize plant glucans.</title>
        <authorList>
            <consortium name="NISC Comparative Sequencing Program"/>
            <person name="Wegmann U."/>
            <person name="Louis P."/>
            <person name="Goesmann A."/>
            <person name="Henrissat B."/>
            <person name="Duncan S.H."/>
            <person name="Flint H.J."/>
        </authorList>
    </citation>
    <scope>NUCLEOTIDE SEQUENCE</scope>
    <source>
        <strain evidence="9">NBRC 103855</strain>
    </source>
</reference>
<dbReference type="InterPro" id="IPR027417">
    <property type="entry name" value="P-loop_NTPase"/>
</dbReference>
<dbReference type="InterPro" id="IPR003688">
    <property type="entry name" value="TraG/VirD4"/>
</dbReference>
<evidence type="ECO:0000256" key="5">
    <source>
        <dbReference type="ARBA" id="ARBA00022989"/>
    </source>
</evidence>
<evidence type="ECO:0000256" key="8">
    <source>
        <dbReference type="SAM" id="Phobius"/>
    </source>
</evidence>
<dbReference type="InterPro" id="IPR051539">
    <property type="entry name" value="T4SS-coupling_protein"/>
</dbReference>
<dbReference type="EMBL" id="BSNG01000011">
    <property type="protein sequence ID" value="GLQ12527.1"/>
    <property type="molecule type" value="Genomic_DNA"/>
</dbReference>
<comment type="similarity">
    <text evidence="2">Belongs to the VirD4/TraG family.</text>
</comment>
<reference evidence="9" key="2">
    <citation type="submission" date="2023-01" db="EMBL/GenBank/DDBJ databases">
        <title>Draft genome sequence of Devosia yakushimensis strain NBRC 103855.</title>
        <authorList>
            <person name="Sun Q."/>
            <person name="Mori K."/>
        </authorList>
    </citation>
    <scope>NUCLEOTIDE SEQUENCE</scope>
    <source>
        <strain evidence="9">NBRC 103855</strain>
    </source>
</reference>
<feature type="transmembrane region" description="Helical" evidence="8">
    <location>
        <begin position="7"/>
        <end position="31"/>
    </location>
</feature>
<evidence type="ECO:0000256" key="3">
    <source>
        <dbReference type="ARBA" id="ARBA00022475"/>
    </source>
</evidence>
<evidence type="ECO:0000256" key="6">
    <source>
        <dbReference type="ARBA" id="ARBA00023136"/>
    </source>
</evidence>
<evidence type="ECO:0000256" key="7">
    <source>
        <dbReference type="SAM" id="MobiDB-lite"/>
    </source>
</evidence>
<accession>A0ABQ5UKE9</accession>
<evidence type="ECO:0000256" key="1">
    <source>
        <dbReference type="ARBA" id="ARBA00004651"/>
    </source>
</evidence>
<keyword evidence="4 8" id="KW-0812">Transmembrane</keyword>
<dbReference type="SUPFAM" id="SSF52540">
    <property type="entry name" value="P-loop containing nucleoside triphosphate hydrolases"/>
    <property type="match status" value="1"/>
</dbReference>
<dbReference type="Pfam" id="PF02534">
    <property type="entry name" value="T4SS-DNA_transf"/>
    <property type="match status" value="1"/>
</dbReference>
<dbReference type="CDD" id="cd01127">
    <property type="entry name" value="TrwB_TraG_TraD_VirD4"/>
    <property type="match status" value="1"/>
</dbReference>
<keyword evidence="3" id="KW-1003">Cell membrane</keyword>
<evidence type="ECO:0000313" key="9">
    <source>
        <dbReference type="EMBL" id="GLQ12527.1"/>
    </source>
</evidence>
<feature type="transmembrane region" description="Helical" evidence="8">
    <location>
        <begin position="76"/>
        <end position="96"/>
    </location>
</feature>
<sequence>MTGTKILWGQIIVVGLIVLAAVWCSTQWTAWRLGFQPQLGAPWFHLAGWPVYHPPAFFWWWFSYDAYARSIFHEGGIIAASGGFVSIGAAILMSVLRAREADNVETYGSARWATHPEIKEAGLLGADGVVLGRYERDYLRHDGPEHVLCFAPTRSGKGVGLVIPSLLTWPGSAIVHDIKGENWTLTAGFRARHGRVLLFDPTNTESAAYNPLLEVRRGEWEVRDVQNIADILVDPEGSLERRNHWEKTSHALLVGAILHVLYAEKDKTLAGVANFLSDPARSIEATLAAMMKIRHLGDAGPHPVVASAARELLNKSDNERSGVLSTAMSFLGLYRDPVVAAVTSRCDWRIGEIVAADRPTTLYLVVPPSDINRTKPLVRLLLNQIGRRLTEDLNARSSRHRLLLMLDEFPALGRLDFFESALAFMAGYGLKAFLIAQSLNQIERAYGPNNSILDNCHVRVSFATNDERTAKRVSDALGTATEMRAMKNYAGHRLSPWLGHLMVSRQETARPLLTPGEVMQLPPSDEIVMVAGTHPIRAHKARYFEDGRFKERILRPPATQHRRDTAEDDWSVLAIPTRPGLATGDLPSVAPVDDEDPTESEKRRQPELSSKVVPEPNPAPDDEFDVDRDANDEAAVLAQNLNRSMQRIARQADLDPGDGML</sequence>
<dbReference type="Proteomes" id="UP001161406">
    <property type="component" value="Unassembled WGS sequence"/>
</dbReference>
<proteinExistence type="inferred from homology"/>
<dbReference type="NCBIfam" id="NF010450">
    <property type="entry name" value="PRK13876.1"/>
    <property type="match status" value="1"/>
</dbReference>
<feature type="region of interest" description="Disordered" evidence="7">
    <location>
        <begin position="577"/>
        <end position="632"/>
    </location>
</feature>
<dbReference type="RefSeq" id="WP_284394563.1">
    <property type="nucleotide sequence ID" value="NZ_BSNG01000011.1"/>
</dbReference>
<keyword evidence="10" id="KW-1185">Reference proteome</keyword>
<gene>
    <name evidence="9" type="primary">traG</name>
    <name evidence="9" type="ORF">GCM10007913_44600</name>
</gene>
<evidence type="ECO:0000313" key="10">
    <source>
        <dbReference type="Proteomes" id="UP001161406"/>
    </source>
</evidence>
<protein>
    <submittedName>
        <fullName evidence="9">Conjugal transfer protein TraG</fullName>
    </submittedName>
</protein>
<evidence type="ECO:0000256" key="2">
    <source>
        <dbReference type="ARBA" id="ARBA00008806"/>
    </source>
</evidence>
<evidence type="ECO:0000256" key="4">
    <source>
        <dbReference type="ARBA" id="ARBA00022692"/>
    </source>
</evidence>
<keyword evidence="6 8" id="KW-0472">Membrane</keyword>
<keyword evidence="5 8" id="KW-1133">Transmembrane helix</keyword>
<feature type="transmembrane region" description="Helical" evidence="8">
    <location>
        <begin position="43"/>
        <end position="64"/>
    </location>
</feature>
<comment type="caution">
    <text evidence="9">The sequence shown here is derived from an EMBL/GenBank/DDBJ whole genome shotgun (WGS) entry which is preliminary data.</text>
</comment>
<dbReference type="Gene3D" id="3.40.50.300">
    <property type="entry name" value="P-loop containing nucleotide triphosphate hydrolases"/>
    <property type="match status" value="1"/>
</dbReference>
<dbReference type="PANTHER" id="PTHR37937">
    <property type="entry name" value="CONJUGATIVE TRANSFER: DNA TRANSPORT"/>
    <property type="match status" value="1"/>
</dbReference>
<organism evidence="9 10">
    <name type="scientific">Devosia yakushimensis</name>
    <dbReference type="NCBI Taxonomy" id="470028"/>
    <lineage>
        <taxon>Bacteria</taxon>
        <taxon>Pseudomonadati</taxon>
        <taxon>Pseudomonadota</taxon>
        <taxon>Alphaproteobacteria</taxon>
        <taxon>Hyphomicrobiales</taxon>
        <taxon>Devosiaceae</taxon>
        <taxon>Devosia</taxon>
    </lineage>
</organism>
<dbReference type="PANTHER" id="PTHR37937:SF1">
    <property type="entry name" value="CONJUGATIVE TRANSFER: DNA TRANSPORT"/>
    <property type="match status" value="1"/>
</dbReference>